<name>A0A5S9F4W3_UABAM</name>
<dbReference type="PROSITE" id="PS51186">
    <property type="entry name" value="GNAT"/>
    <property type="match status" value="1"/>
</dbReference>
<evidence type="ECO:0000256" key="2">
    <source>
        <dbReference type="ARBA" id="ARBA00023315"/>
    </source>
</evidence>
<accession>A0A5S9F4W3</accession>
<dbReference type="AlphaFoldDB" id="A0A5S9F4W3"/>
<dbReference type="CDD" id="cd04301">
    <property type="entry name" value="NAT_SF"/>
    <property type="match status" value="1"/>
</dbReference>
<dbReference type="PANTHER" id="PTHR42919">
    <property type="entry name" value="N-ALPHA-ACETYLTRANSFERASE"/>
    <property type="match status" value="1"/>
</dbReference>
<proteinExistence type="predicted"/>
<protein>
    <recommendedName>
        <fullName evidence="3">N-acetyltransferase domain-containing protein</fullName>
    </recommendedName>
</protein>
<dbReference type="SUPFAM" id="SSF55729">
    <property type="entry name" value="Acyl-CoA N-acyltransferases (Nat)"/>
    <property type="match status" value="1"/>
</dbReference>
<organism evidence="4 5">
    <name type="scientific">Uabimicrobium amorphum</name>
    <dbReference type="NCBI Taxonomy" id="2596890"/>
    <lineage>
        <taxon>Bacteria</taxon>
        <taxon>Pseudomonadati</taxon>
        <taxon>Planctomycetota</taxon>
        <taxon>Candidatus Uabimicrobiia</taxon>
        <taxon>Candidatus Uabimicrobiales</taxon>
        <taxon>Candidatus Uabimicrobiaceae</taxon>
        <taxon>Candidatus Uabimicrobium</taxon>
    </lineage>
</organism>
<keyword evidence="5" id="KW-1185">Reference proteome</keyword>
<dbReference type="InterPro" id="IPR000182">
    <property type="entry name" value="GNAT_dom"/>
</dbReference>
<evidence type="ECO:0000313" key="4">
    <source>
        <dbReference type="EMBL" id="BBM85982.1"/>
    </source>
</evidence>
<evidence type="ECO:0000256" key="1">
    <source>
        <dbReference type="ARBA" id="ARBA00022679"/>
    </source>
</evidence>
<dbReference type="RefSeq" id="WP_173013477.1">
    <property type="nucleotide sequence ID" value="NZ_JAZFBD010000041.1"/>
</dbReference>
<dbReference type="InterPro" id="IPR016181">
    <property type="entry name" value="Acyl_CoA_acyltransferase"/>
</dbReference>
<dbReference type="Pfam" id="PF13673">
    <property type="entry name" value="Acetyltransf_10"/>
    <property type="match status" value="1"/>
</dbReference>
<reference evidence="4 5" key="1">
    <citation type="submission" date="2019-08" db="EMBL/GenBank/DDBJ databases">
        <title>Complete genome sequence of Candidatus Uab amorphum.</title>
        <authorList>
            <person name="Shiratori T."/>
            <person name="Suzuki S."/>
            <person name="Kakizawa Y."/>
            <person name="Ishida K."/>
        </authorList>
    </citation>
    <scope>NUCLEOTIDE SEQUENCE [LARGE SCALE GENOMIC DNA]</scope>
    <source>
        <strain evidence="4 5">SRT547</strain>
    </source>
</reference>
<dbReference type="Gene3D" id="3.40.630.30">
    <property type="match status" value="1"/>
</dbReference>
<feature type="domain" description="N-acetyltransferase" evidence="3">
    <location>
        <begin position="20"/>
        <end position="144"/>
    </location>
</feature>
<keyword evidence="2" id="KW-0012">Acyltransferase</keyword>
<evidence type="ECO:0000313" key="5">
    <source>
        <dbReference type="Proteomes" id="UP000326354"/>
    </source>
</evidence>
<evidence type="ECO:0000259" key="3">
    <source>
        <dbReference type="PROSITE" id="PS51186"/>
    </source>
</evidence>
<dbReference type="GO" id="GO:0016747">
    <property type="term" value="F:acyltransferase activity, transferring groups other than amino-acyl groups"/>
    <property type="evidence" value="ECO:0007669"/>
    <property type="project" value="InterPro"/>
</dbReference>
<gene>
    <name evidence="4" type="ORF">UABAM_04368</name>
</gene>
<dbReference type="InterPro" id="IPR051556">
    <property type="entry name" value="N-term/lysine_N-AcTrnsfr"/>
</dbReference>
<keyword evidence="1" id="KW-0808">Transferase</keyword>
<dbReference type="PANTHER" id="PTHR42919:SF8">
    <property type="entry name" value="N-ALPHA-ACETYLTRANSFERASE 50"/>
    <property type="match status" value="1"/>
</dbReference>
<dbReference type="KEGG" id="uam:UABAM_04368"/>
<dbReference type="EMBL" id="AP019860">
    <property type="protein sequence ID" value="BBM85982.1"/>
    <property type="molecule type" value="Genomic_DNA"/>
</dbReference>
<dbReference type="Proteomes" id="UP000326354">
    <property type="component" value="Chromosome"/>
</dbReference>
<sequence>MEHIKILKIETESELTYSKVNISHFIHHQLGKYHDSLSAIKKAINYALHRQDGSFLYLATLSSKLVGVLVNYCFENQNEIIYLAVIKEHRKQGIGRMLLQQILKSRYVHLHVHIDNPAKKFYQKMGFVEHSERFFYSYMVFHNMQ</sequence>